<organism evidence="3 4">
    <name type="scientific">Mycobacterium europaeum</name>
    <dbReference type="NCBI Taxonomy" id="761804"/>
    <lineage>
        <taxon>Bacteria</taxon>
        <taxon>Bacillati</taxon>
        <taxon>Actinomycetota</taxon>
        <taxon>Actinomycetes</taxon>
        <taxon>Mycobacteriales</taxon>
        <taxon>Mycobacteriaceae</taxon>
        <taxon>Mycobacterium</taxon>
        <taxon>Mycobacterium simiae complex</taxon>
    </lineage>
</organism>
<proteinExistence type="predicted"/>
<dbReference type="Gene3D" id="1.20.120.450">
    <property type="entry name" value="dinb family like domain"/>
    <property type="match status" value="1"/>
</dbReference>
<dbReference type="RefSeq" id="WP_090422917.1">
    <property type="nucleotide sequence ID" value="NZ_CTEC01000002.1"/>
</dbReference>
<gene>
    <name evidence="3" type="ORF">BN000_04894</name>
</gene>
<dbReference type="NCBIfam" id="TIGR03083">
    <property type="entry name" value="maleylpyruvate isomerase family mycothiol-dependent enzyme"/>
    <property type="match status" value="1"/>
</dbReference>
<dbReference type="GO" id="GO:0046872">
    <property type="term" value="F:metal ion binding"/>
    <property type="evidence" value="ECO:0007669"/>
    <property type="project" value="InterPro"/>
</dbReference>
<name>A0A0U1DPH6_9MYCO</name>
<feature type="domain" description="Mycothiol-dependent maleylpyruvate isomerase metal-binding" evidence="2">
    <location>
        <begin position="20"/>
        <end position="158"/>
    </location>
</feature>
<evidence type="ECO:0000259" key="2">
    <source>
        <dbReference type="Pfam" id="PF11716"/>
    </source>
</evidence>
<dbReference type="InterPro" id="IPR017517">
    <property type="entry name" value="Maleyloyr_isom"/>
</dbReference>
<dbReference type="EMBL" id="CTEC01000002">
    <property type="protein sequence ID" value="CQD20400.1"/>
    <property type="molecule type" value="Genomic_DNA"/>
</dbReference>
<dbReference type="Pfam" id="PF07398">
    <property type="entry name" value="MDMPI_C"/>
    <property type="match status" value="1"/>
</dbReference>
<evidence type="ECO:0000313" key="4">
    <source>
        <dbReference type="Proteomes" id="UP000199601"/>
    </source>
</evidence>
<evidence type="ECO:0000313" key="3">
    <source>
        <dbReference type="EMBL" id="CQD20400.1"/>
    </source>
</evidence>
<dbReference type="Proteomes" id="UP000199601">
    <property type="component" value="Unassembled WGS sequence"/>
</dbReference>
<dbReference type="AlphaFoldDB" id="A0A0U1DPH6"/>
<feature type="domain" description="MDMPI C-terminal" evidence="1">
    <location>
        <begin position="176"/>
        <end position="271"/>
    </location>
</feature>
<dbReference type="Pfam" id="PF11716">
    <property type="entry name" value="MDMPI_N"/>
    <property type="match status" value="1"/>
</dbReference>
<evidence type="ECO:0000259" key="1">
    <source>
        <dbReference type="Pfam" id="PF07398"/>
    </source>
</evidence>
<keyword evidence="4" id="KW-1185">Reference proteome</keyword>
<evidence type="ECO:0008006" key="5">
    <source>
        <dbReference type="Google" id="ProtNLM"/>
    </source>
</evidence>
<accession>A0A0U1DPH6</accession>
<dbReference type="SUPFAM" id="SSF109854">
    <property type="entry name" value="DinB/YfiT-like putative metalloenzymes"/>
    <property type="match status" value="1"/>
</dbReference>
<dbReference type="InterPro" id="IPR024344">
    <property type="entry name" value="MDMPI_metal-binding"/>
</dbReference>
<dbReference type="InterPro" id="IPR010872">
    <property type="entry name" value="MDMPI_C-term_domain"/>
</dbReference>
<protein>
    <recommendedName>
        <fullName evidence="5">Maleylpyruvate isomerase family mycothiol-dependent enzyme</fullName>
    </recommendedName>
</protein>
<dbReference type="InterPro" id="IPR034660">
    <property type="entry name" value="DinB/YfiT-like"/>
</dbReference>
<sequence>MADRPVTKLDKSDVLAGLFAVWDDITALLGGLAEADWQAASPLPGWDVKALVAHMIGTECFLAGVPAPQPDIDVSALDHVRNDIGVMNECWVRHLSAEPGADVLNRFKDITDERRKALTDMPAGEWDAVTLTPVGPESYGRFMRVRVFDCWMHEQDIRQALGRPSSDDQLGGPASELSLDEIAATMGYVVGKRAKAPEGSRVLLELTGPLSRSIRVAVDGRAQVVDDFGGREPTVSIRLDGLQFTRLAGGRPMCSARSQDIEVDGEKEVAAQVIEHLNFVI</sequence>
<reference evidence="4" key="1">
    <citation type="submission" date="2015-03" db="EMBL/GenBank/DDBJ databases">
        <authorList>
            <person name="Urmite Genomes"/>
        </authorList>
    </citation>
    <scope>NUCLEOTIDE SEQUENCE [LARGE SCALE GENOMIC DNA]</scope>
    <source>
        <strain evidence="4">CSUR P1344</strain>
    </source>
</reference>